<gene>
    <name evidence="1" type="ORF">SDC9_165856</name>
</gene>
<name>A0A645FX95_9ZZZZ</name>
<dbReference type="AlphaFoldDB" id="A0A645FX95"/>
<proteinExistence type="predicted"/>
<sequence>MVFDPMVHPVFEVTKHILGLPFKGEDLRKKNAKSGFIFNEWANDLMSAFKTRHSGTQWLTLPYNNISKLAIGIKHL</sequence>
<dbReference type="EMBL" id="VSSQ01065841">
    <property type="protein sequence ID" value="MPN18496.1"/>
    <property type="molecule type" value="Genomic_DNA"/>
</dbReference>
<accession>A0A645FX95</accession>
<protein>
    <submittedName>
        <fullName evidence="1">Uncharacterized protein</fullName>
    </submittedName>
</protein>
<organism evidence="1">
    <name type="scientific">bioreactor metagenome</name>
    <dbReference type="NCBI Taxonomy" id="1076179"/>
    <lineage>
        <taxon>unclassified sequences</taxon>
        <taxon>metagenomes</taxon>
        <taxon>ecological metagenomes</taxon>
    </lineage>
</organism>
<comment type="caution">
    <text evidence="1">The sequence shown here is derived from an EMBL/GenBank/DDBJ whole genome shotgun (WGS) entry which is preliminary data.</text>
</comment>
<evidence type="ECO:0000313" key="1">
    <source>
        <dbReference type="EMBL" id="MPN18496.1"/>
    </source>
</evidence>
<reference evidence="1" key="1">
    <citation type="submission" date="2019-08" db="EMBL/GenBank/DDBJ databases">
        <authorList>
            <person name="Kucharzyk K."/>
            <person name="Murdoch R.W."/>
            <person name="Higgins S."/>
            <person name="Loffler F."/>
        </authorList>
    </citation>
    <scope>NUCLEOTIDE SEQUENCE</scope>
</reference>